<dbReference type="Pfam" id="PF01084">
    <property type="entry name" value="Ribosomal_S18"/>
    <property type="match status" value="1"/>
</dbReference>
<evidence type="ECO:0000313" key="10">
    <source>
        <dbReference type="EMBL" id="AHZ10996.1"/>
    </source>
</evidence>
<keyword evidence="2 7" id="KW-0699">rRNA-binding</keyword>
<dbReference type="InterPro" id="IPR018275">
    <property type="entry name" value="Ribosomal_bS18_CS"/>
</dbReference>
<dbReference type="NCBIfam" id="TIGR00165">
    <property type="entry name" value="S18"/>
    <property type="match status" value="1"/>
</dbReference>
<dbReference type="PRINTS" id="PR00974">
    <property type="entry name" value="RIBOSOMALS18"/>
</dbReference>
<proteinExistence type="inferred from homology"/>
<dbReference type="RefSeq" id="YP_009033614.1">
    <property type="nucleotide sequence ID" value="NC_024167.1"/>
</dbReference>
<comment type="subunit">
    <text evidence="7">Part of the 30S ribosomal subunit.</text>
</comment>
<organism evidence="10">
    <name type="scientific">Klebsormidium flaccidum</name>
    <name type="common">Filamentous green alga</name>
    <name type="synonym">Ulothrix flaccida</name>
    <dbReference type="NCBI Taxonomy" id="3175"/>
    <lineage>
        <taxon>Eukaryota</taxon>
        <taxon>Viridiplantae</taxon>
        <taxon>Streptophyta</taxon>
        <taxon>Klebsormidiophyceae</taxon>
        <taxon>Klebsormidiales</taxon>
        <taxon>Klebsormidiaceae</taxon>
        <taxon>Klebsormidium</taxon>
    </lineage>
</organism>
<evidence type="ECO:0000256" key="6">
    <source>
        <dbReference type="ARBA" id="ARBA00035266"/>
    </source>
</evidence>
<dbReference type="AlphaFoldDB" id="A0A024B443"/>
<accession>A0A024B443</accession>
<dbReference type="Gene3D" id="4.10.640.10">
    <property type="entry name" value="Ribosomal protein S18"/>
    <property type="match status" value="1"/>
</dbReference>
<evidence type="ECO:0000256" key="3">
    <source>
        <dbReference type="ARBA" id="ARBA00022884"/>
    </source>
</evidence>
<comment type="similarity">
    <text evidence="1 7 8">Belongs to the bacterial ribosomal protein bS18 family.</text>
</comment>
<keyword evidence="10" id="KW-0934">Plastid</keyword>
<dbReference type="PANTHER" id="PTHR13479:SF40">
    <property type="entry name" value="SMALL RIBOSOMAL SUBUNIT PROTEIN BS18M"/>
    <property type="match status" value="1"/>
</dbReference>
<evidence type="ECO:0000256" key="2">
    <source>
        <dbReference type="ARBA" id="ARBA00022730"/>
    </source>
</evidence>
<geneLocation type="chloroplast" evidence="10"/>
<keyword evidence="3 7" id="KW-0694">RNA-binding</keyword>
<sequence length="80" mass="9599">MKRERELRPARASRRRFPPVKSAEQIDYKNTDLLRRFVSEQGKLFPRRMNRLTSKQQRAMTCAIKRGRLLGLLPFLNRKD</sequence>
<gene>
    <name evidence="7 10" type="primary">rps18</name>
</gene>
<dbReference type="OMA" id="QRTSPIN"/>
<evidence type="ECO:0000256" key="4">
    <source>
        <dbReference type="ARBA" id="ARBA00022980"/>
    </source>
</evidence>
<keyword evidence="10" id="KW-0150">Chloroplast</keyword>
<dbReference type="GeneID" id="19523781"/>
<evidence type="ECO:0000256" key="5">
    <source>
        <dbReference type="ARBA" id="ARBA00023274"/>
    </source>
</evidence>
<dbReference type="InterPro" id="IPR036870">
    <property type="entry name" value="Ribosomal_bS18_sf"/>
</dbReference>
<dbReference type="PROSITE" id="PS00057">
    <property type="entry name" value="RIBOSOMAL_S18"/>
    <property type="match status" value="1"/>
</dbReference>
<dbReference type="GO" id="GO:0070181">
    <property type="term" value="F:small ribosomal subunit rRNA binding"/>
    <property type="evidence" value="ECO:0007669"/>
    <property type="project" value="TreeGrafter"/>
</dbReference>
<evidence type="ECO:0000256" key="8">
    <source>
        <dbReference type="RuleBase" id="RU003910"/>
    </source>
</evidence>
<name>A0A024B443_KLEFL</name>
<keyword evidence="5 7" id="KW-0687">Ribonucleoprotein</keyword>
<dbReference type="EMBL" id="KJ461680">
    <property type="protein sequence ID" value="AHZ10996.1"/>
    <property type="molecule type" value="Genomic_DNA"/>
</dbReference>
<dbReference type="GO" id="GO:0006412">
    <property type="term" value="P:translation"/>
    <property type="evidence" value="ECO:0007669"/>
    <property type="project" value="UniProtKB-UniRule"/>
</dbReference>
<evidence type="ECO:0000256" key="1">
    <source>
        <dbReference type="ARBA" id="ARBA00005589"/>
    </source>
</evidence>
<comment type="subcellular location">
    <subcellularLocation>
        <location evidence="7">Plastid</location>
        <location evidence="7">Chloroplast</location>
    </subcellularLocation>
</comment>
<reference evidence="10" key="1">
    <citation type="journal article" date="2014" name="Genome Biol. Evol.">
        <title>Analyses of charophyte chloroplast genomes help characterize the ancestral chloroplast genome of land plants.</title>
        <authorList>
            <person name="Civan P."/>
            <person name="Foster P.G."/>
            <person name="Embley M.T."/>
            <person name="Seneca A."/>
            <person name="Cox C.J."/>
        </authorList>
    </citation>
    <scope>NUCLEOTIDE SEQUENCE</scope>
</reference>
<feature type="region of interest" description="Disordered" evidence="9">
    <location>
        <begin position="1"/>
        <end position="21"/>
    </location>
</feature>
<evidence type="ECO:0000256" key="7">
    <source>
        <dbReference type="HAMAP-Rule" id="MF_00270"/>
    </source>
</evidence>
<dbReference type="GO" id="GO:0003735">
    <property type="term" value="F:structural constituent of ribosome"/>
    <property type="evidence" value="ECO:0007669"/>
    <property type="project" value="InterPro"/>
</dbReference>
<dbReference type="SUPFAM" id="SSF46911">
    <property type="entry name" value="Ribosomal protein S18"/>
    <property type="match status" value="1"/>
</dbReference>
<dbReference type="GO" id="GO:0009507">
    <property type="term" value="C:chloroplast"/>
    <property type="evidence" value="ECO:0007669"/>
    <property type="project" value="UniProtKB-SubCell"/>
</dbReference>
<dbReference type="FunFam" id="4.10.640.10:FF:000002">
    <property type="entry name" value="30S ribosomal protein S18, chloroplastic"/>
    <property type="match status" value="1"/>
</dbReference>
<protein>
    <recommendedName>
        <fullName evidence="6 7">Small ribosomal subunit protein bS18c</fullName>
    </recommendedName>
</protein>
<evidence type="ECO:0000256" key="9">
    <source>
        <dbReference type="SAM" id="MobiDB-lite"/>
    </source>
</evidence>
<keyword evidence="4 7" id="KW-0689">Ribosomal protein</keyword>
<dbReference type="HAMAP" id="MF_00270">
    <property type="entry name" value="Ribosomal_bS18"/>
    <property type="match status" value="1"/>
</dbReference>
<dbReference type="PANTHER" id="PTHR13479">
    <property type="entry name" value="30S RIBOSOMAL PROTEIN S18"/>
    <property type="match status" value="1"/>
</dbReference>
<dbReference type="InterPro" id="IPR001648">
    <property type="entry name" value="Ribosomal_bS18"/>
</dbReference>
<dbReference type="GO" id="GO:0005763">
    <property type="term" value="C:mitochondrial small ribosomal subunit"/>
    <property type="evidence" value="ECO:0007669"/>
    <property type="project" value="TreeGrafter"/>
</dbReference>